<accession>A0A9N7Y9D0</accession>
<dbReference type="AlphaFoldDB" id="A0A9N7Y9D0"/>
<evidence type="ECO:0000313" key="3">
    <source>
        <dbReference type="Proteomes" id="UP001153269"/>
    </source>
</evidence>
<gene>
    <name evidence="2" type="ORF">PLEPLA_LOCUS11053</name>
</gene>
<organism evidence="2 3">
    <name type="scientific">Pleuronectes platessa</name>
    <name type="common">European plaice</name>
    <dbReference type="NCBI Taxonomy" id="8262"/>
    <lineage>
        <taxon>Eukaryota</taxon>
        <taxon>Metazoa</taxon>
        <taxon>Chordata</taxon>
        <taxon>Craniata</taxon>
        <taxon>Vertebrata</taxon>
        <taxon>Euteleostomi</taxon>
        <taxon>Actinopterygii</taxon>
        <taxon>Neopterygii</taxon>
        <taxon>Teleostei</taxon>
        <taxon>Neoteleostei</taxon>
        <taxon>Acanthomorphata</taxon>
        <taxon>Carangaria</taxon>
        <taxon>Pleuronectiformes</taxon>
        <taxon>Pleuronectoidei</taxon>
        <taxon>Pleuronectidae</taxon>
        <taxon>Pleuronectes</taxon>
    </lineage>
</organism>
<name>A0A9N7Y9D0_PLEPL</name>
<sequence length="101" mass="11475">MMPAIVQFSAAPSSQKKTRHTHCQSFNLKIKIDHEERGSDEKVGFEEKIRTGEIRLLLSAMQEERLDILPPSVGLKKETEDGEKWPYIARDLTGHGVQSDQ</sequence>
<keyword evidence="3" id="KW-1185">Reference proteome</keyword>
<dbReference type="Proteomes" id="UP001153269">
    <property type="component" value="Unassembled WGS sequence"/>
</dbReference>
<feature type="region of interest" description="Disordered" evidence="1">
    <location>
        <begin position="1"/>
        <end position="22"/>
    </location>
</feature>
<protein>
    <submittedName>
        <fullName evidence="2">Uncharacterized protein</fullName>
    </submittedName>
</protein>
<dbReference type="EMBL" id="CADEAL010000637">
    <property type="protein sequence ID" value="CAB1423135.1"/>
    <property type="molecule type" value="Genomic_DNA"/>
</dbReference>
<reference evidence="2" key="1">
    <citation type="submission" date="2020-03" db="EMBL/GenBank/DDBJ databases">
        <authorList>
            <person name="Weist P."/>
        </authorList>
    </citation>
    <scope>NUCLEOTIDE SEQUENCE</scope>
</reference>
<evidence type="ECO:0000256" key="1">
    <source>
        <dbReference type="SAM" id="MobiDB-lite"/>
    </source>
</evidence>
<comment type="caution">
    <text evidence="2">The sequence shown here is derived from an EMBL/GenBank/DDBJ whole genome shotgun (WGS) entry which is preliminary data.</text>
</comment>
<proteinExistence type="predicted"/>
<evidence type="ECO:0000313" key="2">
    <source>
        <dbReference type="EMBL" id="CAB1423135.1"/>
    </source>
</evidence>